<evidence type="ECO:0000256" key="9">
    <source>
        <dbReference type="SAM" id="MobiDB-lite"/>
    </source>
</evidence>
<accession>A0ABD3WRZ8</accession>
<feature type="region of interest" description="Disordered" evidence="9">
    <location>
        <begin position="517"/>
        <end position="713"/>
    </location>
</feature>
<feature type="compositionally biased region" description="Polar residues" evidence="9">
    <location>
        <begin position="543"/>
        <end position="562"/>
    </location>
</feature>
<comment type="cofactor">
    <cofactor evidence="8">
        <name>Mg(2+)</name>
        <dbReference type="ChEBI" id="CHEBI:18420"/>
    </cofactor>
    <text evidence="8">Binds 2 magnesium ions per subunit.</text>
</comment>
<evidence type="ECO:0000313" key="10">
    <source>
        <dbReference type="EMBL" id="KAL3876759.1"/>
    </source>
</evidence>
<dbReference type="Proteomes" id="UP001634394">
    <property type="component" value="Unassembled WGS sequence"/>
</dbReference>
<keyword evidence="2" id="KW-0378">Hydrolase</keyword>
<evidence type="ECO:0000256" key="7">
    <source>
        <dbReference type="ARBA" id="ARBA00049810"/>
    </source>
</evidence>
<comment type="caution">
    <text evidence="10">The sequence shown here is derived from an EMBL/GenBank/DDBJ whole genome shotgun (WGS) entry which is preliminary data.</text>
</comment>
<evidence type="ECO:0000256" key="8">
    <source>
        <dbReference type="PIRSR" id="PIRSR605502-1"/>
    </source>
</evidence>
<gene>
    <name evidence="10" type="ORF">ACJMK2_034555</name>
</gene>
<feature type="binding site" evidence="8">
    <location>
        <position position="368"/>
    </location>
    <ligand>
        <name>Mg(2+)</name>
        <dbReference type="ChEBI" id="CHEBI:18420"/>
        <label>1</label>
    </ligand>
</feature>
<dbReference type="SUPFAM" id="SSF101478">
    <property type="entry name" value="ADP-ribosylglycohydrolase"/>
    <property type="match status" value="1"/>
</dbReference>
<dbReference type="InterPro" id="IPR005502">
    <property type="entry name" value="Ribosyl_crysJ1"/>
</dbReference>
<feature type="compositionally biased region" description="Basic and acidic residues" evidence="9">
    <location>
        <begin position="619"/>
        <end position="648"/>
    </location>
</feature>
<feature type="binding site" evidence="8">
    <location>
        <position position="120"/>
    </location>
    <ligand>
        <name>Mg(2+)</name>
        <dbReference type="ChEBI" id="CHEBI:18420"/>
        <label>1</label>
    </ligand>
</feature>
<feature type="compositionally biased region" description="Basic and acidic residues" evidence="9">
    <location>
        <begin position="566"/>
        <end position="595"/>
    </location>
</feature>
<evidence type="ECO:0000256" key="5">
    <source>
        <dbReference type="ARBA" id="ARBA00049773"/>
    </source>
</evidence>
<keyword evidence="8" id="KW-0479">Metal-binding</keyword>
<feature type="compositionally biased region" description="Basic and acidic residues" evidence="9">
    <location>
        <begin position="517"/>
        <end position="542"/>
    </location>
</feature>
<protein>
    <recommendedName>
        <fullName evidence="5">ADP-ribosylhydrolase ARH1</fullName>
        <ecNumber evidence="4">3.2.2.19</ecNumber>
    </recommendedName>
    <alternativeName>
        <fullName evidence="6">ADP-ribose-L-arginine cleaving enzyme</fullName>
    </alternativeName>
    <alternativeName>
        <fullName evidence="7">[Protein ADP-ribosylarginine] hydrolase</fullName>
    </alternativeName>
</protein>
<sequence length="713" mass="82243">MRGEIKLLARGSMIQKVKHLLSLILNLIYWVIDSIMKHEVDQEEEQDLKPHKMLKTDDIDKLKERFEACMVLSGVGDALGFRNGRWEFCYKGRSIHNELEDLGGIENISVQLPDWRLSDDTIMHLATAEALVECGDTTDKENLYRSLARHYVECMKDMNGRAPGETCLSSCRKLRPHKQHGYLIPFNERGGGCGAAMRAMCIGLRFPRPQDLENLIAVSVEAGRMTHHHPTGYLGSLAAALFTSYAIQGCPVRQWGKGLMDCLPKALIYVQSQARYVEENEGTWNYFKDQWARYLEERCISDGESDPVFPDNYGIDERDQIYRFWSFAGWGGSSGHDAPMIAYDALLFAGNNWKELCDRAMFHYGDSDSTGVMAGAWFGAMFGYNGVPDINYKNLEYLHRLKKAGAELHRLQEEKQLKEEKENNLMAEKKEEDNHLAESQLNCEKTNQESVHQQSEAEAELNRLQEEKQLKEEKENNLMAEKKEEDNRLAESQLNCEKTNQESVHQQSEAEAELNRLQEEKQLKEEKENNLMAEKKEEDNRLAESQLNCEKTNQESVHQQSEAEAELNRLQEEKQLKEEKENNLMAEKKEEDNRLAESQLNCEKTNQESVHQQSEAEAELNRLQEEKQLKEEKENNLMAEKKEEDNHLAESQLNCEKTNQESVHQQSEAEAELNRLQEEKQLKEEKENNLMAEKKEEDNHLAESQLNCEKTVG</sequence>
<dbReference type="Pfam" id="PF03747">
    <property type="entry name" value="ADP_ribosyl_GH"/>
    <property type="match status" value="1"/>
</dbReference>
<evidence type="ECO:0000256" key="3">
    <source>
        <dbReference type="ARBA" id="ARBA00049582"/>
    </source>
</evidence>
<evidence type="ECO:0000256" key="2">
    <source>
        <dbReference type="ARBA" id="ARBA00022801"/>
    </source>
</evidence>
<comment type="similarity">
    <text evidence="1">Belongs to the ADP-ribosylglycohydrolase family.</text>
</comment>
<feature type="compositionally biased region" description="Polar residues" evidence="9">
    <location>
        <begin position="596"/>
        <end position="615"/>
    </location>
</feature>
<keyword evidence="8" id="KW-0460">Magnesium</keyword>
<evidence type="ECO:0000256" key="6">
    <source>
        <dbReference type="ARBA" id="ARBA00049798"/>
    </source>
</evidence>
<feature type="region of interest" description="Disordered" evidence="9">
    <location>
        <begin position="466"/>
        <end position="491"/>
    </location>
</feature>
<feature type="compositionally biased region" description="Basic and acidic residues" evidence="9">
    <location>
        <begin position="466"/>
        <end position="489"/>
    </location>
</feature>
<feature type="compositionally biased region" description="Basic and acidic residues" evidence="9">
    <location>
        <begin position="672"/>
        <end position="701"/>
    </location>
</feature>
<dbReference type="InterPro" id="IPR050792">
    <property type="entry name" value="ADP-ribosylglycohydrolase"/>
</dbReference>
<dbReference type="AlphaFoldDB" id="A0ABD3WRZ8"/>
<feature type="binding site" evidence="8">
    <location>
        <position position="119"/>
    </location>
    <ligand>
        <name>Mg(2+)</name>
        <dbReference type="ChEBI" id="CHEBI:18420"/>
        <label>1</label>
    </ligand>
</feature>
<comment type="function">
    <text evidence="3">Specifically acts as an arginine mono-ADP-ribosylhydrolase by mediating the removal of mono-ADP-ribose attached to arginine residues on proteins.</text>
</comment>
<organism evidence="10 11">
    <name type="scientific">Sinanodonta woodiana</name>
    <name type="common">Chinese pond mussel</name>
    <name type="synonym">Anodonta woodiana</name>
    <dbReference type="NCBI Taxonomy" id="1069815"/>
    <lineage>
        <taxon>Eukaryota</taxon>
        <taxon>Metazoa</taxon>
        <taxon>Spiralia</taxon>
        <taxon>Lophotrochozoa</taxon>
        <taxon>Mollusca</taxon>
        <taxon>Bivalvia</taxon>
        <taxon>Autobranchia</taxon>
        <taxon>Heteroconchia</taxon>
        <taxon>Palaeoheterodonta</taxon>
        <taxon>Unionida</taxon>
        <taxon>Unionoidea</taxon>
        <taxon>Unionidae</taxon>
        <taxon>Unioninae</taxon>
        <taxon>Sinanodonta</taxon>
    </lineage>
</organism>
<dbReference type="EC" id="3.2.2.19" evidence="4"/>
<feature type="binding site" evidence="8">
    <location>
        <position position="366"/>
    </location>
    <ligand>
        <name>Mg(2+)</name>
        <dbReference type="ChEBI" id="CHEBI:18420"/>
        <label>1</label>
    </ligand>
</feature>
<reference evidence="10 11" key="1">
    <citation type="submission" date="2024-11" db="EMBL/GenBank/DDBJ databases">
        <title>Chromosome-level genome assembly of the freshwater bivalve Anodonta woodiana.</title>
        <authorList>
            <person name="Chen X."/>
        </authorList>
    </citation>
    <scope>NUCLEOTIDE SEQUENCE [LARGE SCALE GENOMIC DNA]</scope>
    <source>
        <strain evidence="10">MN2024</strain>
        <tissue evidence="10">Gills</tissue>
    </source>
</reference>
<feature type="compositionally biased region" description="Polar residues" evidence="9">
    <location>
        <begin position="702"/>
        <end position="713"/>
    </location>
</feature>
<evidence type="ECO:0000256" key="1">
    <source>
        <dbReference type="ARBA" id="ARBA00010702"/>
    </source>
</evidence>
<dbReference type="FunFam" id="1.10.4080.10:FF:000002">
    <property type="entry name" value="ADP-ribosylarginine hydrolase isoform X1"/>
    <property type="match status" value="1"/>
</dbReference>
<feature type="binding site" evidence="8">
    <location>
        <position position="369"/>
    </location>
    <ligand>
        <name>Mg(2+)</name>
        <dbReference type="ChEBI" id="CHEBI:18420"/>
        <label>1</label>
    </ligand>
</feature>
<name>A0ABD3WRZ8_SINWO</name>
<feature type="compositionally biased region" description="Polar residues" evidence="9">
    <location>
        <begin position="649"/>
        <end position="668"/>
    </location>
</feature>
<dbReference type="InterPro" id="IPR036705">
    <property type="entry name" value="Ribosyl_crysJ1_sf"/>
</dbReference>
<evidence type="ECO:0000313" key="11">
    <source>
        <dbReference type="Proteomes" id="UP001634394"/>
    </source>
</evidence>
<dbReference type="PANTHER" id="PTHR16222:SF26">
    <property type="entry name" value="ADP-RIBOSYLHYDROLASE ARH1"/>
    <property type="match status" value="1"/>
</dbReference>
<dbReference type="GO" id="GO:0003875">
    <property type="term" value="F:ADP-ribosylarginine hydrolase activity"/>
    <property type="evidence" value="ECO:0007669"/>
    <property type="project" value="UniProtKB-EC"/>
</dbReference>
<dbReference type="PANTHER" id="PTHR16222">
    <property type="entry name" value="ADP-RIBOSYLGLYCOHYDROLASE"/>
    <property type="match status" value="1"/>
</dbReference>
<dbReference type="Gene3D" id="1.10.4080.10">
    <property type="entry name" value="ADP-ribosylation/Crystallin J1"/>
    <property type="match status" value="1"/>
</dbReference>
<feature type="binding site" evidence="8">
    <location>
        <position position="118"/>
    </location>
    <ligand>
        <name>Mg(2+)</name>
        <dbReference type="ChEBI" id="CHEBI:18420"/>
        <label>1</label>
    </ligand>
</feature>
<dbReference type="EMBL" id="JBJQND010000005">
    <property type="protein sequence ID" value="KAL3876759.1"/>
    <property type="molecule type" value="Genomic_DNA"/>
</dbReference>
<proteinExistence type="inferred from homology"/>
<evidence type="ECO:0000256" key="4">
    <source>
        <dbReference type="ARBA" id="ARBA00049725"/>
    </source>
</evidence>
<keyword evidence="11" id="KW-1185">Reference proteome</keyword>